<feature type="compositionally biased region" description="Polar residues" evidence="1">
    <location>
        <begin position="469"/>
        <end position="478"/>
    </location>
</feature>
<sequence length="492" mass="53447">MAGLSASFASRTHPSTLSSTPRFQQYLRQLVARYRRVVSIRLRQQERVRLHSPEPFRVVAQQPCDGRFPQLTQLASVKPSANAIFKEEPIARPRTPELLEQDAQERWSNGCTSRSMTLQRSGHCQLHIVDRIVPTGQSVDRSAWNFTIQILPSGSAPQSTQLPEVIVAGKSMVPSPVYIDRLQIGPVRVRVPEEKVFGLGRQLVVGSVVRLAGHAPRQQLPVVALLQHARTPQPGIVVPDEPVRIGTILQQAVLQHVRPSQVHRQPIVEHDRLVFGDVDTACLLKQALLVPAGIEPGQLARQPVVLEQVRYLQDGQMGALVGAQVTGQIAHVRLVPHLAEVAGVRVGRWPVLTVPVLDQHSPGTMFPQAGRLVVAVTVHDGKIQKGRYGGKLLGGAVCRLVAHPFSSLPPPSANLPSAVKLMSCATSCPNCMLMMVLRPSRPSASPNSASESCRALGNGRPEAIRAGSDTPSAYQAGSSRRYGRYGVPYSGL</sequence>
<feature type="region of interest" description="Disordered" evidence="1">
    <location>
        <begin position="1"/>
        <end position="20"/>
    </location>
</feature>
<proteinExistence type="predicted"/>
<organism evidence="2 3">
    <name type="scientific">Anopheles merus</name>
    <name type="common">Mosquito</name>
    <dbReference type="NCBI Taxonomy" id="30066"/>
    <lineage>
        <taxon>Eukaryota</taxon>
        <taxon>Metazoa</taxon>
        <taxon>Ecdysozoa</taxon>
        <taxon>Arthropoda</taxon>
        <taxon>Hexapoda</taxon>
        <taxon>Insecta</taxon>
        <taxon>Pterygota</taxon>
        <taxon>Neoptera</taxon>
        <taxon>Endopterygota</taxon>
        <taxon>Diptera</taxon>
        <taxon>Nematocera</taxon>
        <taxon>Culicoidea</taxon>
        <taxon>Culicidae</taxon>
        <taxon>Anophelinae</taxon>
        <taxon>Anopheles</taxon>
    </lineage>
</organism>
<dbReference type="EnsemblMetazoa" id="AMEM012579-RA">
    <property type="protein sequence ID" value="AMEM012579-PA"/>
    <property type="gene ID" value="AMEM012579"/>
</dbReference>
<dbReference type="Proteomes" id="UP000075903">
    <property type="component" value="Unassembled WGS sequence"/>
</dbReference>
<keyword evidence="3" id="KW-1185">Reference proteome</keyword>
<feature type="compositionally biased region" description="Polar residues" evidence="1">
    <location>
        <begin position="7"/>
        <end position="20"/>
    </location>
</feature>
<evidence type="ECO:0000256" key="1">
    <source>
        <dbReference type="SAM" id="MobiDB-lite"/>
    </source>
</evidence>
<feature type="compositionally biased region" description="Low complexity" evidence="1">
    <location>
        <begin position="442"/>
        <end position="452"/>
    </location>
</feature>
<protein>
    <submittedName>
        <fullName evidence="2">Uncharacterized protein</fullName>
    </submittedName>
</protein>
<evidence type="ECO:0000313" key="3">
    <source>
        <dbReference type="Proteomes" id="UP000075903"/>
    </source>
</evidence>
<name>A0A182VCE4_ANOME</name>
<dbReference type="VEuPathDB" id="VectorBase:AMEM012579"/>
<reference evidence="2" key="1">
    <citation type="submission" date="2020-05" db="UniProtKB">
        <authorList>
            <consortium name="EnsemblMetazoa"/>
        </authorList>
    </citation>
    <scope>IDENTIFICATION</scope>
    <source>
        <strain evidence="2">MAF</strain>
    </source>
</reference>
<dbReference type="AlphaFoldDB" id="A0A182VCE4"/>
<accession>A0A182VCE4</accession>
<evidence type="ECO:0000313" key="2">
    <source>
        <dbReference type="EnsemblMetazoa" id="AMEM012579-PA"/>
    </source>
</evidence>
<feature type="region of interest" description="Disordered" evidence="1">
    <location>
        <begin position="442"/>
        <end position="480"/>
    </location>
</feature>